<organism evidence="3">
    <name type="scientific">Harpegnathos saltator</name>
    <name type="common">Jerdon's jumping ant</name>
    <dbReference type="NCBI Taxonomy" id="610380"/>
    <lineage>
        <taxon>Eukaryota</taxon>
        <taxon>Metazoa</taxon>
        <taxon>Ecdysozoa</taxon>
        <taxon>Arthropoda</taxon>
        <taxon>Hexapoda</taxon>
        <taxon>Insecta</taxon>
        <taxon>Pterygota</taxon>
        <taxon>Neoptera</taxon>
        <taxon>Endopterygota</taxon>
        <taxon>Hymenoptera</taxon>
        <taxon>Apocrita</taxon>
        <taxon>Aculeata</taxon>
        <taxon>Formicoidea</taxon>
        <taxon>Formicidae</taxon>
        <taxon>Ponerinae</taxon>
        <taxon>Ponerini</taxon>
        <taxon>Harpegnathos</taxon>
    </lineage>
</organism>
<dbReference type="EMBL" id="GL446699">
    <property type="protein sequence ID" value="EFN87350.1"/>
    <property type="molecule type" value="Genomic_DNA"/>
</dbReference>
<name>E2BAC4_HARSA</name>
<dbReference type="OrthoDB" id="10051656at2759"/>
<dbReference type="InterPro" id="IPR004875">
    <property type="entry name" value="DDE_SF_endonuclease_dom"/>
</dbReference>
<feature type="non-terminal residue" evidence="2">
    <location>
        <position position="1"/>
    </location>
</feature>
<gene>
    <name evidence="2" type="ORF">EAI_02123</name>
</gene>
<dbReference type="GO" id="GO:0003676">
    <property type="term" value="F:nucleic acid binding"/>
    <property type="evidence" value="ECO:0007669"/>
    <property type="project" value="InterPro"/>
</dbReference>
<dbReference type="AlphaFoldDB" id="E2BAC4"/>
<dbReference type="OMA" id="STLACTH"/>
<dbReference type="Pfam" id="PF03184">
    <property type="entry name" value="DDE_1"/>
    <property type="match status" value="1"/>
</dbReference>
<reference evidence="2 3" key="1">
    <citation type="journal article" date="2010" name="Science">
        <title>Genomic comparison of the ants Camponotus floridanus and Harpegnathos saltator.</title>
        <authorList>
            <person name="Bonasio R."/>
            <person name="Zhang G."/>
            <person name="Ye C."/>
            <person name="Mutti N.S."/>
            <person name="Fang X."/>
            <person name="Qin N."/>
            <person name="Donahue G."/>
            <person name="Yang P."/>
            <person name="Li Q."/>
            <person name="Li C."/>
            <person name="Zhang P."/>
            <person name="Huang Z."/>
            <person name="Berger S.L."/>
            <person name="Reinberg D."/>
            <person name="Wang J."/>
            <person name="Liebig J."/>
        </authorList>
    </citation>
    <scope>NUCLEOTIDE SEQUENCE [LARGE SCALE GENOMIC DNA]</scope>
    <source>
        <strain evidence="2 3">R22 G/1</strain>
    </source>
</reference>
<evidence type="ECO:0000259" key="1">
    <source>
        <dbReference type="Pfam" id="PF03184"/>
    </source>
</evidence>
<evidence type="ECO:0000313" key="3">
    <source>
        <dbReference type="Proteomes" id="UP000008237"/>
    </source>
</evidence>
<protein>
    <recommendedName>
        <fullName evidence="1">DDE-1 domain-containing protein</fullName>
    </recommendedName>
</protein>
<dbReference type="InParanoid" id="E2BAC4"/>
<accession>E2BAC4</accession>
<dbReference type="Proteomes" id="UP000008237">
    <property type="component" value="Unassembled WGS sequence"/>
</dbReference>
<keyword evidence="3" id="KW-1185">Reference proteome</keyword>
<sequence>IVSRKINKFVIKKQISSKEKLLQASSEFAFKVKSEIMLVSEDNVYNSDQSGFNVETHASRTLALKGSLKVDYLAQSLNSLTHSYTIEPIVSANGDLKSPLLIKETSGKFGPIVEKTLYKADNIVVFASKSGKLTFDLAINWFANVFLPNTGENSVLLLDSWTGQTEKKFDNIDKDNKNIQIFTIPAGTTGLIQPLDIYTFRPWKNFLRQFSDIVMLYNYDVNLHLRNNIQSLIHNQFSSPRFKNVFRYAWWKCGYIADKPHKSEVPVDF</sequence>
<feature type="non-terminal residue" evidence="2">
    <location>
        <position position="269"/>
    </location>
</feature>
<feature type="domain" description="DDE-1" evidence="1">
    <location>
        <begin position="119"/>
        <end position="209"/>
    </location>
</feature>
<evidence type="ECO:0000313" key="2">
    <source>
        <dbReference type="EMBL" id="EFN87350.1"/>
    </source>
</evidence>
<proteinExistence type="predicted"/>